<feature type="repeat" description="PPR" evidence="3">
    <location>
        <begin position="547"/>
        <end position="581"/>
    </location>
</feature>
<dbReference type="InterPro" id="IPR002885">
    <property type="entry name" value="PPR_rpt"/>
</dbReference>
<reference evidence="4 5" key="1">
    <citation type="submission" date="2021-07" db="EMBL/GenBank/DDBJ databases">
        <title>The Aristolochia fimbriata genome: insights into angiosperm evolution, floral development and chemical biosynthesis.</title>
        <authorList>
            <person name="Jiao Y."/>
        </authorList>
    </citation>
    <scope>NUCLEOTIDE SEQUENCE [LARGE SCALE GENOMIC DNA]</scope>
    <source>
        <strain evidence="4">IBCAS-2021</strain>
        <tissue evidence="4">Leaf</tissue>
    </source>
</reference>
<evidence type="ECO:0000256" key="1">
    <source>
        <dbReference type="ARBA" id="ARBA00007626"/>
    </source>
</evidence>
<evidence type="ECO:0000256" key="2">
    <source>
        <dbReference type="ARBA" id="ARBA00022737"/>
    </source>
</evidence>
<feature type="repeat" description="PPR" evidence="3">
    <location>
        <begin position="272"/>
        <end position="306"/>
    </location>
</feature>
<feature type="repeat" description="PPR" evidence="3">
    <location>
        <begin position="582"/>
        <end position="616"/>
    </location>
</feature>
<evidence type="ECO:0000256" key="3">
    <source>
        <dbReference type="PROSITE-ProRule" id="PRU00708"/>
    </source>
</evidence>
<feature type="repeat" description="PPR" evidence="3">
    <location>
        <begin position="407"/>
        <end position="441"/>
    </location>
</feature>
<dbReference type="Pfam" id="PF01535">
    <property type="entry name" value="PPR"/>
    <property type="match status" value="7"/>
</dbReference>
<dbReference type="PANTHER" id="PTHR47936">
    <property type="entry name" value="PPR_LONG DOMAIN-CONTAINING PROTEIN"/>
    <property type="match status" value="1"/>
</dbReference>
<feature type="repeat" description="PPR" evidence="3">
    <location>
        <begin position="373"/>
        <end position="403"/>
    </location>
</feature>
<feature type="repeat" description="PPR" evidence="3">
    <location>
        <begin position="652"/>
        <end position="686"/>
    </location>
</feature>
<gene>
    <name evidence="4" type="ORF">H6P81_004455</name>
</gene>
<organism evidence="4 5">
    <name type="scientific">Aristolochia fimbriata</name>
    <name type="common">White veined hardy Dutchman's pipe vine</name>
    <dbReference type="NCBI Taxonomy" id="158543"/>
    <lineage>
        <taxon>Eukaryota</taxon>
        <taxon>Viridiplantae</taxon>
        <taxon>Streptophyta</taxon>
        <taxon>Embryophyta</taxon>
        <taxon>Tracheophyta</taxon>
        <taxon>Spermatophyta</taxon>
        <taxon>Magnoliopsida</taxon>
        <taxon>Magnoliidae</taxon>
        <taxon>Piperales</taxon>
        <taxon>Aristolochiaceae</taxon>
        <taxon>Aristolochia</taxon>
    </lineage>
</organism>
<evidence type="ECO:0008006" key="6">
    <source>
        <dbReference type="Google" id="ProtNLM"/>
    </source>
</evidence>
<protein>
    <recommendedName>
        <fullName evidence="6">Chlororespiratory reduction 21</fullName>
    </recommendedName>
</protein>
<dbReference type="InterPro" id="IPR011990">
    <property type="entry name" value="TPR-like_helical_dom_sf"/>
</dbReference>
<dbReference type="AlphaFoldDB" id="A0AAV7FI17"/>
<dbReference type="PROSITE" id="PS51375">
    <property type="entry name" value="PPR"/>
    <property type="match status" value="12"/>
</dbReference>
<dbReference type="GO" id="GO:0009507">
    <property type="term" value="C:chloroplast"/>
    <property type="evidence" value="ECO:0007669"/>
    <property type="project" value="TreeGrafter"/>
</dbReference>
<feature type="repeat" description="PPR" evidence="3">
    <location>
        <begin position="202"/>
        <end position="236"/>
    </location>
</feature>
<feature type="repeat" description="PPR" evidence="3">
    <location>
        <begin position="307"/>
        <end position="341"/>
    </location>
</feature>
<dbReference type="EMBL" id="JAINDJ010000002">
    <property type="protein sequence ID" value="KAG9459947.1"/>
    <property type="molecule type" value="Genomic_DNA"/>
</dbReference>
<sequence>MASKLRAWRNSKKFPVFTNLSLCYSISTAATIQIPLDVFEKNQPNVAQFDDAIRVLRGRPHPDRLASVLDSAHDLNSDLKIFKWASVQKQFRQTAVTYCCMILKLGIVGRMQEMEILLIEMMKIKRLNEEELVFCFSFLVESFCRSQRLDGAVKVFETMNSAKCYPQISTCNLLLGNFVEKKDLERVIFIYKEMVKAGTVPNVETLNCLMEVLCESDHTEIALEQFRRMQQKHLSPNSRSFKIIVVGLLSRNRIAEAIQVLDRMSESCNVTECDFYNSVIPLLCKTNKLEEAIRLYIMMRGAGLLPTLAVYGTMVAACCESHKLNEAIKLMMEMTDMGLTPGIQMYVDVVNEYCQLGKFAEAETFLDAYLISEVSPFNALIEGYYKAGKISEANCLLSKMLERDACNNFSWNFVIKGLCKLGWIDKAQEVLCRMIISSFIPDDATYSALILGFCKTRSLQDALDIYHRVCARNWCLDLDSYSELIDVLCQLNKIQEALEVFQYMSSKGCNLLTSSFNLFIGQICLIGKVDEAIRLKSFAYYNGTVPSPTTYGIIMDSLCKSNRVKSSLVLLAQMLVEGLVFESSVYCALIKGLCADNQTKEASIMFEQMICDGFAPDPETLDTLVMCMVQHSQMHTVRNSLDRTMSKGVAFSSKMYNAVINGLWKEGYRADACKFLDLMLESGWVPDAATHGLLTGHVAIEESRVNELSSWVTFFASLVSCEQSLQMLQMECAKNSEVMETTESISINLGLLRIPRANASLSLVI</sequence>
<accession>A0AAV7FI17</accession>
<proteinExistence type="inferred from homology"/>
<dbReference type="Pfam" id="PF13041">
    <property type="entry name" value="PPR_2"/>
    <property type="match status" value="3"/>
</dbReference>
<feature type="repeat" description="PPR" evidence="3">
    <location>
        <begin position="442"/>
        <end position="476"/>
    </location>
</feature>
<comment type="similarity">
    <text evidence="1">Belongs to the PPR family. P subfamily.</text>
</comment>
<keyword evidence="2" id="KW-0677">Repeat</keyword>
<evidence type="ECO:0000313" key="5">
    <source>
        <dbReference type="Proteomes" id="UP000825729"/>
    </source>
</evidence>
<feature type="repeat" description="PPR" evidence="3">
    <location>
        <begin position="132"/>
        <end position="166"/>
    </location>
</feature>
<dbReference type="SUPFAM" id="SSF48452">
    <property type="entry name" value="TPR-like"/>
    <property type="match status" value="1"/>
</dbReference>
<keyword evidence="5" id="KW-1185">Reference proteome</keyword>
<dbReference type="Proteomes" id="UP000825729">
    <property type="component" value="Unassembled WGS sequence"/>
</dbReference>
<dbReference type="GO" id="GO:0010019">
    <property type="term" value="P:chloroplast-nucleus signaling pathway"/>
    <property type="evidence" value="ECO:0007669"/>
    <property type="project" value="TreeGrafter"/>
</dbReference>
<feature type="repeat" description="PPR" evidence="3">
    <location>
        <begin position="167"/>
        <end position="201"/>
    </location>
</feature>
<dbReference type="NCBIfam" id="TIGR00756">
    <property type="entry name" value="PPR"/>
    <property type="match status" value="11"/>
</dbReference>
<dbReference type="PANTHER" id="PTHR47936:SF1">
    <property type="entry name" value="PENTATRICOPEPTIDE REPEAT-CONTAINING PROTEIN GUN1, CHLOROPLASTIC"/>
    <property type="match status" value="1"/>
</dbReference>
<dbReference type="Gene3D" id="1.25.40.10">
    <property type="entry name" value="Tetratricopeptide repeat domain"/>
    <property type="match status" value="6"/>
</dbReference>
<name>A0AAV7FI17_ARIFI</name>
<feature type="repeat" description="PPR" evidence="3">
    <location>
        <begin position="477"/>
        <end position="511"/>
    </location>
</feature>
<evidence type="ECO:0000313" key="4">
    <source>
        <dbReference type="EMBL" id="KAG9459947.1"/>
    </source>
</evidence>
<dbReference type="GO" id="GO:0031930">
    <property type="term" value="P:mitochondria-nucleus signaling pathway"/>
    <property type="evidence" value="ECO:0007669"/>
    <property type="project" value="TreeGrafter"/>
</dbReference>
<comment type="caution">
    <text evidence="4">The sequence shown here is derived from an EMBL/GenBank/DDBJ whole genome shotgun (WGS) entry which is preliminary data.</text>
</comment>